<accession>A0A6I5KZN5</accession>
<protein>
    <submittedName>
        <fullName evidence="1">Uncharacterized protein</fullName>
    </submittedName>
</protein>
<organism evidence="1 2">
    <name type="scientific">Flagellimonas sediminis</name>
    <dbReference type="NCBI Taxonomy" id="2696468"/>
    <lineage>
        <taxon>Bacteria</taxon>
        <taxon>Pseudomonadati</taxon>
        <taxon>Bacteroidota</taxon>
        <taxon>Flavobacteriia</taxon>
        <taxon>Flavobacteriales</taxon>
        <taxon>Flavobacteriaceae</taxon>
        <taxon>Flagellimonas</taxon>
    </lineage>
</organism>
<reference evidence="1 2" key="1">
    <citation type="submission" date="2020-01" db="EMBL/GenBank/DDBJ databases">
        <title>Muricauda sediminis sp.nov. 40Bstr401.</title>
        <authorList>
            <person name="Xue Z."/>
            <person name="Zhu S."/>
            <person name="Ren N."/>
            <person name="Chen T."/>
            <person name="Chen X."/>
            <person name="Chen J."/>
            <person name="Yang J."/>
        </authorList>
    </citation>
    <scope>NUCLEOTIDE SEQUENCE [LARGE SCALE GENOMIC DNA]</scope>
    <source>
        <strain evidence="1 2">40Bstr401</strain>
    </source>
</reference>
<dbReference type="RefSeq" id="WP_163635232.1">
    <property type="nucleotide sequence ID" value="NZ_JAAAMI010000004.1"/>
</dbReference>
<sequence>MKIYFVILLMLMVSCGEDNNSSKQPDCSNIEKVIDLNDFIPATIKSVDSGERFYNGIEQYFEVDAEIYMPSLFSEMGEKYIRIFPVSEVIGSSSGEVEISGSVFKCLTGNHGLASNDLFEFIIIDNLIIK</sequence>
<dbReference type="PROSITE" id="PS51257">
    <property type="entry name" value="PROKAR_LIPOPROTEIN"/>
    <property type="match status" value="1"/>
</dbReference>
<proteinExistence type="predicted"/>
<dbReference type="EMBL" id="JAAAMI010000004">
    <property type="protein sequence ID" value="NDV43792.1"/>
    <property type="molecule type" value="Genomic_DNA"/>
</dbReference>
<dbReference type="Proteomes" id="UP000468707">
    <property type="component" value="Unassembled WGS sequence"/>
</dbReference>
<comment type="caution">
    <text evidence="1">The sequence shown here is derived from an EMBL/GenBank/DDBJ whole genome shotgun (WGS) entry which is preliminary data.</text>
</comment>
<name>A0A6I5KZN5_9FLAO</name>
<keyword evidence="2" id="KW-1185">Reference proteome</keyword>
<evidence type="ECO:0000313" key="2">
    <source>
        <dbReference type="Proteomes" id="UP000468707"/>
    </source>
</evidence>
<dbReference type="AlphaFoldDB" id="A0A6I5KZN5"/>
<evidence type="ECO:0000313" key="1">
    <source>
        <dbReference type="EMBL" id="NDV43792.1"/>
    </source>
</evidence>
<gene>
    <name evidence="1" type="ORF">GTK07_10690</name>
</gene>